<evidence type="ECO:0000313" key="8">
    <source>
        <dbReference type="EMBL" id="HGQ18336.1"/>
    </source>
</evidence>
<dbReference type="GO" id="GO:0008972">
    <property type="term" value="F:phosphomethylpyrimidine kinase activity"/>
    <property type="evidence" value="ECO:0007669"/>
    <property type="project" value="InterPro"/>
</dbReference>
<keyword evidence="1" id="KW-0808">Transferase</keyword>
<feature type="domain" description="Thiamine-phosphate synthase ThiN" evidence="6">
    <location>
        <begin position="276"/>
        <end position="447"/>
    </location>
</feature>
<feature type="domain" description="Pyridoxamine kinase/Phosphomethylpyrimidine kinase" evidence="5">
    <location>
        <begin position="15"/>
        <end position="259"/>
    </location>
</feature>
<reference evidence="8" key="1">
    <citation type="journal article" date="2020" name="mSystems">
        <title>Genome- and Community-Level Interaction Insights into Carbon Utilization and Element Cycling Functions of Hydrothermarchaeota in Hydrothermal Sediment.</title>
        <authorList>
            <person name="Zhou Z."/>
            <person name="Liu Y."/>
            <person name="Xu W."/>
            <person name="Pan J."/>
            <person name="Luo Z.H."/>
            <person name="Li M."/>
        </authorList>
    </citation>
    <scope>NUCLEOTIDE SEQUENCE [LARGE SCALE GENOMIC DNA]</scope>
    <source>
        <strain evidence="7">SpSt-618</strain>
        <strain evidence="8">SpSt-657</strain>
    </source>
</reference>
<keyword evidence="3 8" id="KW-0418">Kinase</keyword>
<dbReference type="InterPro" id="IPR036409">
    <property type="entry name" value="Aldolase_II/adducin_N_sf"/>
</dbReference>
<evidence type="ECO:0000313" key="7">
    <source>
        <dbReference type="EMBL" id="HGN37352.1"/>
    </source>
</evidence>
<dbReference type="GO" id="GO:0008902">
    <property type="term" value="F:hydroxymethylpyrimidine kinase activity"/>
    <property type="evidence" value="ECO:0007669"/>
    <property type="project" value="TreeGrafter"/>
</dbReference>
<dbReference type="NCBIfam" id="NF006346">
    <property type="entry name" value="PRK08573.1"/>
    <property type="match status" value="1"/>
</dbReference>
<evidence type="ECO:0000256" key="4">
    <source>
        <dbReference type="ARBA" id="ARBA00022840"/>
    </source>
</evidence>
<comment type="caution">
    <text evidence="8">The sequence shown here is derived from an EMBL/GenBank/DDBJ whole genome shotgun (WGS) entry which is preliminary data.</text>
</comment>
<dbReference type="Pfam" id="PF08543">
    <property type="entry name" value="Phos_pyr_kin"/>
    <property type="match status" value="1"/>
</dbReference>
<dbReference type="PANTHER" id="PTHR20858:SF17">
    <property type="entry name" value="HYDROXYMETHYLPYRIMIDINE_PHOSPHOMETHYLPYRIMIDINE KINASE THI20-RELATED"/>
    <property type="match status" value="1"/>
</dbReference>
<dbReference type="Pfam" id="PF10120">
    <property type="entry name" value="ThiN"/>
    <property type="match status" value="1"/>
</dbReference>
<dbReference type="Gene3D" id="3.40.1190.20">
    <property type="match status" value="1"/>
</dbReference>
<evidence type="ECO:0000256" key="3">
    <source>
        <dbReference type="ARBA" id="ARBA00022777"/>
    </source>
</evidence>
<dbReference type="GO" id="GO:0009228">
    <property type="term" value="P:thiamine biosynthetic process"/>
    <property type="evidence" value="ECO:0007669"/>
    <property type="project" value="InterPro"/>
</dbReference>
<dbReference type="FunFam" id="3.40.1190.20:FF:000003">
    <property type="entry name" value="Phosphomethylpyrimidine kinase ThiD"/>
    <property type="match status" value="1"/>
</dbReference>
<dbReference type="EMBL" id="DTAI01000218">
    <property type="protein sequence ID" value="HGN37352.1"/>
    <property type="molecule type" value="Genomic_DNA"/>
</dbReference>
<gene>
    <name evidence="7" type="ORF">ENT87_07400</name>
    <name evidence="8" type="ORF">ENU30_05115</name>
</gene>
<dbReference type="SUPFAM" id="SSF53613">
    <property type="entry name" value="Ribokinase-like"/>
    <property type="match status" value="1"/>
</dbReference>
<accession>A0A7J3JQH7</accession>
<dbReference type="CDD" id="cd01169">
    <property type="entry name" value="HMPP_kinase"/>
    <property type="match status" value="1"/>
</dbReference>
<dbReference type="NCBIfam" id="TIGR00097">
    <property type="entry name" value="HMP-P_kinase"/>
    <property type="match status" value="1"/>
</dbReference>
<dbReference type="SUPFAM" id="SSF53639">
    <property type="entry name" value="AraD/HMP-PK domain-like"/>
    <property type="match status" value="1"/>
</dbReference>
<keyword evidence="4" id="KW-0067">ATP-binding</keyword>
<proteinExistence type="predicted"/>
<dbReference type="Gene3D" id="3.40.225.10">
    <property type="entry name" value="Class II aldolase/adducin N-terminal domain"/>
    <property type="match status" value="1"/>
</dbReference>
<organism evidence="8">
    <name type="scientific">Ignisphaera aggregans</name>
    <dbReference type="NCBI Taxonomy" id="334771"/>
    <lineage>
        <taxon>Archaea</taxon>
        <taxon>Thermoproteota</taxon>
        <taxon>Thermoprotei</taxon>
        <taxon>Desulfurococcales</taxon>
        <taxon>Desulfurococcaceae</taxon>
        <taxon>Ignisphaera</taxon>
    </lineage>
</organism>
<keyword evidence="2" id="KW-0547">Nucleotide-binding</keyword>
<sequence length="454" mass="49076">MPRRIAVAMTIAGSDSGGGAGIQADLKTFAAMGVHGASAITSLTAQNSREVRAVYDLPPDFIVMQIEAVVDDIGVDAAKTGMLSSASIISAVSKAIRRYGFPIVVDPVMIAKSGARLLREDAVDTLKRELIPAAKVVTPNRMEAEVLLGIEIRGVEEAREAAQMLVDTYGCEAAVIKGGHIEGEYAIDVLYYRGSFYEFKSRRIATRNTHGTGCSFSAAIAAGLAKGKDVVDAVSSAKEFISIAIEYGIDIGSGYGSVNPTAYIYIPAERYRVLENVERAVEILTENSRAVARVVPEVGMNIGMAIDPLYARTPLDVAAIPGRITRYRDSIMVKGKPEFGVSKHIANAILTMIKLYPEYRAAANIAYSRKLIEIAESIGLITAYFDRREEPAEIKATEGATIKWGIEYAIEKHGKPVDIVYDFGDIGKEPMIRIFGKDAIDVAKKIIAIAIKYE</sequence>
<evidence type="ECO:0000259" key="5">
    <source>
        <dbReference type="Pfam" id="PF08543"/>
    </source>
</evidence>
<dbReference type="InterPro" id="IPR019293">
    <property type="entry name" value="ThiN"/>
</dbReference>
<dbReference type="InterPro" id="IPR004399">
    <property type="entry name" value="HMP/HMP-P_kinase_dom"/>
</dbReference>
<dbReference type="InterPro" id="IPR029056">
    <property type="entry name" value="Ribokinase-like"/>
</dbReference>
<evidence type="ECO:0000259" key="6">
    <source>
        <dbReference type="Pfam" id="PF10120"/>
    </source>
</evidence>
<name>A0A7J3JQH7_9CREN</name>
<dbReference type="AlphaFoldDB" id="A0A7J3JQH7"/>
<dbReference type="EMBL" id="DTBZ01000097">
    <property type="protein sequence ID" value="HGQ18336.1"/>
    <property type="molecule type" value="Genomic_DNA"/>
</dbReference>
<dbReference type="PANTHER" id="PTHR20858">
    <property type="entry name" value="PHOSPHOMETHYLPYRIMIDINE KINASE"/>
    <property type="match status" value="1"/>
</dbReference>
<dbReference type="GO" id="GO:0005524">
    <property type="term" value="F:ATP binding"/>
    <property type="evidence" value="ECO:0007669"/>
    <property type="project" value="UniProtKB-KW"/>
</dbReference>
<evidence type="ECO:0000256" key="1">
    <source>
        <dbReference type="ARBA" id="ARBA00022679"/>
    </source>
</evidence>
<dbReference type="InterPro" id="IPR013749">
    <property type="entry name" value="PM/HMP-P_kinase-1"/>
</dbReference>
<dbReference type="GO" id="GO:0005829">
    <property type="term" value="C:cytosol"/>
    <property type="evidence" value="ECO:0007669"/>
    <property type="project" value="TreeGrafter"/>
</dbReference>
<evidence type="ECO:0000256" key="2">
    <source>
        <dbReference type="ARBA" id="ARBA00022741"/>
    </source>
</evidence>
<protein>
    <submittedName>
        <fullName evidence="8">Bifunctional hydroxymethylpyrimidine kinase/phosphomethylpyrimidine kinase</fullName>
    </submittedName>
</protein>